<dbReference type="SMART" id="SM00448">
    <property type="entry name" value="REC"/>
    <property type="match status" value="1"/>
</dbReference>
<evidence type="ECO:0000259" key="3">
    <source>
        <dbReference type="PROSITE" id="PS51833"/>
    </source>
</evidence>
<dbReference type="Gene3D" id="3.40.50.2300">
    <property type="match status" value="1"/>
</dbReference>
<dbReference type="PANTHER" id="PTHR33525:SF3">
    <property type="entry name" value="RIBONUCLEASE Y"/>
    <property type="match status" value="1"/>
</dbReference>
<dbReference type="OrthoDB" id="5755654at2"/>
<protein>
    <submittedName>
        <fullName evidence="4">Response regulator</fullName>
    </submittedName>
</protein>
<evidence type="ECO:0000259" key="2">
    <source>
        <dbReference type="PROSITE" id="PS50110"/>
    </source>
</evidence>
<dbReference type="Gene3D" id="1.10.3210.10">
    <property type="entry name" value="Hypothetical protein af1432"/>
    <property type="match status" value="1"/>
</dbReference>
<accession>W9VHN0</accession>
<dbReference type="eggNOG" id="COG2204">
    <property type="taxonomic scope" value="Bacteria"/>
</dbReference>
<dbReference type="Proteomes" id="UP000019460">
    <property type="component" value="Unassembled WGS sequence"/>
</dbReference>
<dbReference type="RefSeq" id="WP_043752494.1">
    <property type="nucleotide sequence ID" value="NZ_AONC01000025.1"/>
</dbReference>
<feature type="domain" description="HDOD" evidence="3">
    <location>
        <begin position="138"/>
        <end position="336"/>
    </location>
</feature>
<dbReference type="PIRSF" id="PIRSF036883">
    <property type="entry name" value="RR_HD-GYP_mod"/>
    <property type="match status" value="1"/>
</dbReference>
<dbReference type="InterPro" id="IPR011006">
    <property type="entry name" value="CheY-like_superfamily"/>
</dbReference>
<dbReference type="SUPFAM" id="SSF52172">
    <property type="entry name" value="CheY-like"/>
    <property type="match status" value="1"/>
</dbReference>
<keyword evidence="5" id="KW-1185">Reference proteome</keyword>
<dbReference type="eggNOG" id="COG1639">
    <property type="taxonomic scope" value="Bacteria"/>
</dbReference>
<dbReference type="InterPro" id="IPR052340">
    <property type="entry name" value="RNase_Y/CdgJ"/>
</dbReference>
<dbReference type="InterPro" id="IPR014626">
    <property type="entry name" value="Sig_transdc_resp-reg_put"/>
</dbReference>
<evidence type="ECO:0000313" key="4">
    <source>
        <dbReference type="EMBL" id="EXJ15557.1"/>
    </source>
</evidence>
<dbReference type="InterPro" id="IPR001789">
    <property type="entry name" value="Sig_transdc_resp-reg_receiver"/>
</dbReference>
<dbReference type="PROSITE" id="PS51833">
    <property type="entry name" value="HDOD"/>
    <property type="match status" value="1"/>
</dbReference>
<feature type="domain" description="Response regulatory" evidence="2">
    <location>
        <begin position="2"/>
        <end position="117"/>
    </location>
</feature>
<name>W9VHN0_9GAMM</name>
<dbReference type="Pfam" id="PF00072">
    <property type="entry name" value="Response_reg"/>
    <property type="match status" value="1"/>
</dbReference>
<proteinExistence type="predicted"/>
<feature type="modified residue" description="4-aspartylphosphate" evidence="1">
    <location>
        <position position="53"/>
    </location>
</feature>
<organism evidence="4 5">
    <name type="scientific">Imhoffiella purpurea</name>
    <dbReference type="NCBI Taxonomy" id="1249627"/>
    <lineage>
        <taxon>Bacteria</taxon>
        <taxon>Pseudomonadati</taxon>
        <taxon>Pseudomonadota</taxon>
        <taxon>Gammaproteobacteria</taxon>
        <taxon>Chromatiales</taxon>
        <taxon>Chromatiaceae</taxon>
        <taxon>Imhoffiella</taxon>
    </lineage>
</organism>
<sequence>MKILFVDDEPAILRTIRRTLRNLPDTDRLDLEGDPLAALRRLRETDYDLVVTDMRMPGCNGVQVLQEAARCNPGGLRAVLSGYSGEAEMAEVVPYAHLIIGKPFDPKAITDLIERASALAEMPLPDGLRRRLGGLRALPPLPHLFTHLTKALEEDQSSSLTDICALLNQDMALVAKIMQLANSAFFAGRTQVVRIEQAVQMLGIRLLSSLVLQHEMFVNSPQNPNLLSWRERLNREGLKTAAAAMRIARHRQMSTAEREESTMGSLLHDIGRLVLAAEFQDHPDRGTLLEGGSGIQLCNEEIRIAGAHHGWVGAYLMRLWGLPQPLVQAVAWHHHPSRSGIEGFTTLTVVHVADIIAHGAPGAEAHLDLDYLSEVGCLDDIPVWMELIGSSTSDSAVGH</sequence>
<dbReference type="InterPro" id="IPR013976">
    <property type="entry name" value="HDOD"/>
</dbReference>
<dbReference type="PROSITE" id="PS50110">
    <property type="entry name" value="RESPONSE_REGULATORY"/>
    <property type="match status" value="1"/>
</dbReference>
<dbReference type="STRING" id="1249627.D779_1299"/>
<dbReference type="GO" id="GO:0000160">
    <property type="term" value="P:phosphorelay signal transduction system"/>
    <property type="evidence" value="ECO:0007669"/>
    <property type="project" value="InterPro"/>
</dbReference>
<comment type="caution">
    <text evidence="4">The sequence shown here is derived from an EMBL/GenBank/DDBJ whole genome shotgun (WGS) entry which is preliminary data.</text>
</comment>
<dbReference type="SUPFAM" id="SSF109604">
    <property type="entry name" value="HD-domain/PDEase-like"/>
    <property type="match status" value="1"/>
</dbReference>
<dbReference type="EMBL" id="AONC01000025">
    <property type="protein sequence ID" value="EXJ15557.1"/>
    <property type="molecule type" value="Genomic_DNA"/>
</dbReference>
<gene>
    <name evidence="4" type="ORF">D779_1299</name>
</gene>
<dbReference type="PANTHER" id="PTHR33525">
    <property type="match status" value="1"/>
</dbReference>
<dbReference type="Pfam" id="PF08668">
    <property type="entry name" value="HDOD"/>
    <property type="match status" value="1"/>
</dbReference>
<evidence type="ECO:0000313" key="5">
    <source>
        <dbReference type="Proteomes" id="UP000019460"/>
    </source>
</evidence>
<dbReference type="AlphaFoldDB" id="W9VHN0"/>
<reference evidence="4 5" key="1">
    <citation type="submission" date="2012-11" db="EMBL/GenBank/DDBJ databases">
        <title>Genome assembly of Thiorhodococcus sp. AK35.</title>
        <authorList>
            <person name="Nupur N."/>
            <person name="Khatri I."/>
            <person name="Subramanian S."/>
            <person name="Pinnaka A."/>
        </authorList>
    </citation>
    <scope>NUCLEOTIDE SEQUENCE [LARGE SCALE GENOMIC DNA]</scope>
    <source>
        <strain evidence="4 5">AK35</strain>
    </source>
</reference>
<evidence type="ECO:0000256" key="1">
    <source>
        <dbReference type="PROSITE-ProRule" id="PRU00169"/>
    </source>
</evidence>
<keyword evidence="1" id="KW-0597">Phosphoprotein</keyword>